<gene>
    <name evidence="2" type="ORF">GMRT_11817</name>
</gene>
<keyword evidence="3" id="KW-1185">Reference proteome</keyword>
<dbReference type="VEuPathDB" id="GiardiaDB:GMRT_11817"/>
<dbReference type="PROSITE" id="PS51011">
    <property type="entry name" value="ARID"/>
    <property type="match status" value="1"/>
</dbReference>
<reference evidence="2 3" key="1">
    <citation type="submission" date="2019-05" db="EMBL/GenBank/DDBJ databases">
        <title>The compact genome of Giardia muris reveals important steps in the evolution of intestinal protozoan parasites.</title>
        <authorList>
            <person name="Xu F."/>
            <person name="Jimenez-Gonzalez A."/>
            <person name="Einarsson E."/>
            <person name="Astvaldsson A."/>
            <person name="Peirasmaki D."/>
            <person name="Eckmann L."/>
            <person name="Andersson J.O."/>
            <person name="Svard S.G."/>
            <person name="Jerlstrom-Hultqvist J."/>
        </authorList>
    </citation>
    <scope>NUCLEOTIDE SEQUENCE [LARGE SCALE GENOMIC DNA]</scope>
    <source>
        <strain evidence="2 3">Roberts-Thomson</strain>
    </source>
</reference>
<name>A0A4Z1STD5_GIAMU</name>
<evidence type="ECO:0000259" key="1">
    <source>
        <dbReference type="PROSITE" id="PS51011"/>
    </source>
</evidence>
<comment type="caution">
    <text evidence="2">The sequence shown here is derived from an EMBL/GenBank/DDBJ whole genome shotgun (WGS) entry which is preliminary data.</text>
</comment>
<accession>A0A4Z1STD5</accession>
<evidence type="ECO:0000313" key="2">
    <source>
        <dbReference type="EMBL" id="TNJ29010.1"/>
    </source>
</evidence>
<dbReference type="EMBL" id="VDLU01000002">
    <property type="protein sequence ID" value="TNJ29010.1"/>
    <property type="molecule type" value="Genomic_DNA"/>
</dbReference>
<dbReference type="AlphaFoldDB" id="A0A4Z1STD5"/>
<dbReference type="InterPro" id="IPR001606">
    <property type="entry name" value="ARID_dom"/>
</dbReference>
<dbReference type="InterPro" id="IPR036431">
    <property type="entry name" value="ARID_dom_sf"/>
</dbReference>
<dbReference type="CDD" id="cd16100">
    <property type="entry name" value="ARID"/>
    <property type="match status" value="1"/>
</dbReference>
<dbReference type="Gene3D" id="1.10.150.60">
    <property type="entry name" value="ARID DNA-binding domain"/>
    <property type="match status" value="1"/>
</dbReference>
<dbReference type="SMART" id="SM01014">
    <property type="entry name" value="ARID"/>
    <property type="match status" value="1"/>
</dbReference>
<dbReference type="Proteomes" id="UP000315496">
    <property type="component" value="Chromosome 2"/>
</dbReference>
<dbReference type="SUPFAM" id="SSF46774">
    <property type="entry name" value="ARID-like"/>
    <property type="match status" value="1"/>
</dbReference>
<dbReference type="OrthoDB" id="1938591at2759"/>
<dbReference type="Pfam" id="PF01388">
    <property type="entry name" value="ARID"/>
    <property type="match status" value="1"/>
</dbReference>
<proteinExistence type="predicted"/>
<evidence type="ECO:0000313" key="3">
    <source>
        <dbReference type="Proteomes" id="UP000315496"/>
    </source>
</evidence>
<sequence length="245" mass="27124">MPSGDVSRLDFEHAVRQILRERRLQYFKTSPRVGRRAINLWKFYLYVQREGGFERVTNWRRLASKLGIGSNGTGASTILKKKYSLYFLPIENELRARYPIPEGVTDGDLSISVSSQPDSDTDSGSVGGFDLDQGFRTPLNDIVLENQTVTDQGAQLPDLFSPLGIMFNAASATLADLEAWLREHPTARHVRIYNLSRLEALPAADALPPALQSLSLIDLPRGLVSELPTLLTGMVSPRLSVQVAS</sequence>
<feature type="domain" description="ARID" evidence="1">
    <location>
        <begin position="5"/>
        <end position="95"/>
    </location>
</feature>
<protein>
    <submittedName>
        <fullName evidence="2">ARID1 AT-rich interaction domain protein</fullName>
    </submittedName>
</protein>
<dbReference type="GO" id="GO:0003677">
    <property type="term" value="F:DNA binding"/>
    <property type="evidence" value="ECO:0007669"/>
    <property type="project" value="InterPro"/>
</dbReference>
<dbReference type="SMART" id="SM00501">
    <property type="entry name" value="BRIGHT"/>
    <property type="match status" value="1"/>
</dbReference>
<organism evidence="2 3">
    <name type="scientific">Giardia muris</name>
    <dbReference type="NCBI Taxonomy" id="5742"/>
    <lineage>
        <taxon>Eukaryota</taxon>
        <taxon>Metamonada</taxon>
        <taxon>Diplomonadida</taxon>
        <taxon>Hexamitidae</taxon>
        <taxon>Giardiinae</taxon>
        <taxon>Giardia</taxon>
    </lineage>
</organism>